<dbReference type="InterPro" id="IPR011009">
    <property type="entry name" value="Kinase-like_dom_sf"/>
</dbReference>
<gene>
    <name evidence="1" type="ORF">PXEA_LOCUS21059</name>
</gene>
<dbReference type="SUPFAM" id="SSF56112">
    <property type="entry name" value="Protein kinase-like (PK-like)"/>
    <property type="match status" value="1"/>
</dbReference>
<accession>A0A3S5ASY2</accession>
<name>A0A3S5ASY2_9PLAT</name>
<dbReference type="Proteomes" id="UP000784294">
    <property type="component" value="Unassembled WGS sequence"/>
</dbReference>
<reference evidence="1" key="1">
    <citation type="submission" date="2018-11" db="EMBL/GenBank/DDBJ databases">
        <authorList>
            <consortium name="Pathogen Informatics"/>
        </authorList>
    </citation>
    <scope>NUCLEOTIDE SEQUENCE</scope>
</reference>
<keyword evidence="2" id="KW-1185">Reference proteome</keyword>
<dbReference type="InterPro" id="IPR036940">
    <property type="entry name" value="PI3/4_kinase_cat_sf"/>
</dbReference>
<dbReference type="AlphaFoldDB" id="A0A3S5ASY2"/>
<dbReference type="EMBL" id="CAAALY010088527">
    <property type="protein sequence ID" value="VEL27619.1"/>
    <property type="molecule type" value="Genomic_DNA"/>
</dbReference>
<organism evidence="1 2">
    <name type="scientific">Protopolystoma xenopodis</name>
    <dbReference type="NCBI Taxonomy" id="117903"/>
    <lineage>
        <taxon>Eukaryota</taxon>
        <taxon>Metazoa</taxon>
        <taxon>Spiralia</taxon>
        <taxon>Lophotrochozoa</taxon>
        <taxon>Platyhelminthes</taxon>
        <taxon>Monogenea</taxon>
        <taxon>Polyopisthocotylea</taxon>
        <taxon>Polystomatidea</taxon>
        <taxon>Polystomatidae</taxon>
        <taxon>Protopolystoma</taxon>
    </lineage>
</organism>
<protein>
    <submittedName>
        <fullName evidence="1">Uncharacterized protein</fullName>
    </submittedName>
</protein>
<evidence type="ECO:0000313" key="2">
    <source>
        <dbReference type="Proteomes" id="UP000784294"/>
    </source>
</evidence>
<proteinExistence type="predicted"/>
<evidence type="ECO:0000313" key="1">
    <source>
        <dbReference type="EMBL" id="VEL27619.1"/>
    </source>
</evidence>
<dbReference type="OrthoDB" id="67688at2759"/>
<sequence length="62" mass="7038">MMLNSGMPELTSVNDLKYLRDTLALGMGETKALEYFEAKFHEARKGAWFTQADWLCHGVNVT</sequence>
<comment type="caution">
    <text evidence="1">The sequence shown here is derived from an EMBL/GenBank/DDBJ whole genome shotgun (WGS) entry which is preliminary data.</text>
</comment>
<dbReference type="Gene3D" id="1.10.1070.11">
    <property type="entry name" value="Phosphatidylinositol 3-/4-kinase, catalytic domain"/>
    <property type="match status" value="1"/>
</dbReference>